<evidence type="ECO:0000256" key="5">
    <source>
        <dbReference type="ARBA" id="ARBA00023004"/>
    </source>
</evidence>
<dbReference type="GO" id="GO:0020037">
    <property type="term" value="F:heme binding"/>
    <property type="evidence" value="ECO:0007669"/>
    <property type="project" value="InterPro"/>
</dbReference>
<evidence type="ECO:0000256" key="4">
    <source>
        <dbReference type="ARBA" id="ARBA00022982"/>
    </source>
</evidence>
<keyword evidence="5 6" id="KW-0408">Iron</keyword>
<gene>
    <name evidence="8" type="ORF">GJV85_08335</name>
</gene>
<name>A0A975B0Y2_9BACT</name>
<accession>A0A975B0Y2</accession>
<reference evidence="8" key="1">
    <citation type="submission" date="2019-11" db="EMBL/GenBank/DDBJ databases">
        <authorList>
            <person name="Kojima H."/>
        </authorList>
    </citation>
    <scope>NUCLEOTIDE SEQUENCE</scope>
    <source>
        <strain evidence="8">H1576</strain>
    </source>
</reference>
<evidence type="ECO:0000256" key="6">
    <source>
        <dbReference type="PROSITE-ProRule" id="PRU00433"/>
    </source>
</evidence>
<dbReference type="InterPro" id="IPR009056">
    <property type="entry name" value="Cyt_c-like_dom"/>
</dbReference>
<evidence type="ECO:0000256" key="3">
    <source>
        <dbReference type="ARBA" id="ARBA00022723"/>
    </source>
</evidence>
<keyword evidence="1" id="KW-0813">Transport</keyword>
<dbReference type="Proteomes" id="UP000671852">
    <property type="component" value="Chromosome"/>
</dbReference>
<feature type="domain" description="Cytochrome c" evidence="7">
    <location>
        <begin position="112"/>
        <end position="194"/>
    </location>
</feature>
<dbReference type="InterPro" id="IPR036909">
    <property type="entry name" value="Cyt_c-like_dom_sf"/>
</dbReference>
<keyword evidence="3 6" id="KW-0479">Metal-binding</keyword>
<dbReference type="KEGG" id="saqt:GJV85_08335"/>
<dbReference type="InterPro" id="IPR008168">
    <property type="entry name" value="Cyt_C_IC"/>
</dbReference>
<keyword evidence="9" id="KW-1185">Reference proteome</keyword>
<dbReference type="PROSITE" id="PS51257">
    <property type="entry name" value="PROKAR_LIPOPROTEIN"/>
    <property type="match status" value="1"/>
</dbReference>
<evidence type="ECO:0000313" key="8">
    <source>
        <dbReference type="EMBL" id="QSZ42118.1"/>
    </source>
</evidence>
<evidence type="ECO:0000259" key="7">
    <source>
        <dbReference type="PROSITE" id="PS51007"/>
    </source>
</evidence>
<dbReference type="Gene3D" id="1.10.760.10">
    <property type="entry name" value="Cytochrome c-like domain"/>
    <property type="match status" value="1"/>
</dbReference>
<protein>
    <submittedName>
        <fullName evidence="8">C-type cytochrome</fullName>
    </submittedName>
</protein>
<organism evidence="8 9">
    <name type="scientific">Sulfurimonas aquatica</name>
    <dbReference type="NCBI Taxonomy" id="2672570"/>
    <lineage>
        <taxon>Bacteria</taxon>
        <taxon>Pseudomonadati</taxon>
        <taxon>Campylobacterota</taxon>
        <taxon>Epsilonproteobacteria</taxon>
        <taxon>Campylobacterales</taxon>
        <taxon>Sulfurimonadaceae</taxon>
        <taxon>Sulfurimonas</taxon>
    </lineage>
</organism>
<reference evidence="8" key="2">
    <citation type="submission" date="2021-04" db="EMBL/GenBank/DDBJ databases">
        <title>Isolation and characterization of a novel species of the genus Sulfurimonas.</title>
        <authorList>
            <person name="Fukui M."/>
        </authorList>
    </citation>
    <scope>NUCLEOTIDE SEQUENCE</scope>
    <source>
        <strain evidence="8">H1576</strain>
    </source>
</reference>
<sequence length="194" mass="21436">MKLVLSVVISIFILGCSEEKSTSLEKEVVNTSTQISKVLNEKPKELIEQTKEVTKDVVENISEKVKENLDEVTKETTLKVIEKAPEKLKKPAVEVEKVQVEVVKEEIRIVNKSTVDGSKLFSKCTSCHGLNAQKKALGKSQVIQGWSSEKLKLAINGYKDGSYGGAMKGVMKSYASALNEEEVEAISKYISELK</sequence>
<dbReference type="PROSITE" id="PS51007">
    <property type="entry name" value="CYTC"/>
    <property type="match status" value="1"/>
</dbReference>
<evidence type="ECO:0000313" key="9">
    <source>
        <dbReference type="Proteomes" id="UP000671852"/>
    </source>
</evidence>
<keyword evidence="4" id="KW-0249">Electron transport</keyword>
<evidence type="ECO:0000256" key="2">
    <source>
        <dbReference type="ARBA" id="ARBA00022617"/>
    </source>
</evidence>
<dbReference type="RefSeq" id="WP_207560934.1">
    <property type="nucleotide sequence ID" value="NZ_CP046072.1"/>
</dbReference>
<dbReference type="GO" id="GO:0009055">
    <property type="term" value="F:electron transfer activity"/>
    <property type="evidence" value="ECO:0007669"/>
    <property type="project" value="InterPro"/>
</dbReference>
<evidence type="ECO:0000256" key="1">
    <source>
        <dbReference type="ARBA" id="ARBA00022448"/>
    </source>
</evidence>
<dbReference type="SUPFAM" id="SSF46626">
    <property type="entry name" value="Cytochrome c"/>
    <property type="match status" value="1"/>
</dbReference>
<dbReference type="EMBL" id="CP046072">
    <property type="protein sequence ID" value="QSZ42118.1"/>
    <property type="molecule type" value="Genomic_DNA"/>
</dbReference>
<keyword evidence="2 6" id="KW-0349">Heme</keyword>
<proteinExistence type="predicted"/>
<dbReference type="AlphaFoldDB" id="A0A975B0Y2"/>
<dbReference type="Pfam" id="PF00034">
    <property type="entry name" value="Cytochrom_C"/>
    <property type="match status" value="1"/>
</dbReference>
<dbReference type="GO" id="GO:0005506">
    <property type="term" value="F:iron ion binding"/>
    <property type="evidence" value="ECO:0007669"/>
    <property type="project" value="InterPro"/>
</dbReference>
<dbReference type="PRINTS" id="PR00605">
    <property type="entry name" value="CYTCHROMECIC"/>
</dbReference>